<protein>
    <recommendedName>
        <fullName evidence="1">C2H2-type domain-containing protein</fullName>
    </recommendedName>
</protein>
<dbReference type="EMBL" id="QUAE01000004">
    <property type="protein sequence ID" value="REJ09960.1"/>
    <property type="molecule type" value="Genomic_DNA"/>
</dbReference>
<feature type="domain" description="C2H2-type" evidence="1">
    <location>
        <begin position="24"/>
        <end position="45"/>
    </location>
</feature>
<dbReference type="InterPro" id="IPR013087">
    <property type="entry name" value="Znf_C2H2_type"/>
</dbReference>
<comment type="caution">
    <text evidence="2">The sequence shown here is derived from an EMBL/GenBank/DDBJ whole genome shotgun (WGS) entry which is preliminary data.</text>
</comment>
<dbReference type="AlphaFoldDB" id="A0A3E0JAP9"/>
<accession>A0A3E0JAP9</accession>
<dbReference type="PROSITE" id="PS00028">
    <property type="entry name" value="ZINC_FINGER_C2H2_1"/>
    <property type="match status" value="1"/>
</dbReference>
<gene>
    <name evidence="2" type="ORF">DYE48_07590</name>
</gene>
<dbReference type="Proteomes" id="UP000256305">
    <property type="component" value="Unassembled WGS sequence"/>
</dbReference>
<evidence type="ECO:0000313" key="2">
    <source>
        <dbReference type="EMBL" id="REJ09960.1"/>
    </source>
</evidence>
<keyword evidence="3" id="KW-1185">Reference proteome</keyword>
<sequence>MIKKVCTRCHRASYSSSNYGPWDCPICNEDLTNSAPLPIHSQELHIPKKKVIKTYIKNKTAL</sequence>
<reference evidence="2 3" key="1">
    <citation type="submission" date="2018-08" db="EMBL/GenBank/DDBJ databases">
        <title>Genome sequence of Halobacillus trueperi KCTC 3686.</title>
        <authorList>
            <person name="Cho K.H."/>
            <person name="Kwak M.-J."/>
            <person name="Kim B.-Y."/>
            <person name="Chun J."/>
        </authorList>
    </citation>
    <scope>NUCLEOTIDE SEQUENCE [LARGE SCALE GENOMIC DNA]</scope>
    <source>
        <strain evidence="2 3">KCTC 3686</strain>
    </source>
</reference>
<organism evidence="2 3">
    <name type="scientific">Halobacillus trueperi</name>
    <dbReference type="NCBI Taxonomy" id="156205"/>
    <lineage>
        <taxon>Bacteria</taxon>
        <taxon>Bacillati</taxon>
        <taxon>Bacillota</taxon>
        <taxon>Bacilli</taxon>
        <taxon>Bacillales</taxon>
        <taxon>Bacillaceae</taxon>
        <taxon>Halobacillus</taxon>
    </lineage>
</organism>
<evidence type="ECO:0000259" key="1">
    <source>
        <dbReference type="PROSITE" id="PS00028"/>
    </source>
</evidence>
<name>A0A3E0JAP9_9BACI</name>
<evidence type="ECO:0000313" key="3">
    <source>
        <dbReference type="Proteomes" id="UP000256305"/>
    </source>
</evidence>
<proteinExistence type="predicted"/>